<name>B7JXJ5_RIPO1</name>
<dbReference type="KEGG" id="cyp:PCC8801_0667"/>
<sequence length="99" mass="11301">MPDIPIKIIGHENESLTYTNAIVLYDEGGSIILNFCLIDRLSEVVQDLFENDDKDKENTVQEVSSVGRFVISYSTAYDLLRNLEEILQESQEEDNEDSN</sequence>
<accession>B7JXJ5</accession>
<keyword evidence="2" id="KW-1185">Reference proteome</keyword>
<dbReference type="Proteomes" id="UP000008204">
    <property type="component" value="Chromosome"/>
</dbReference>
<proteinExistence type="predicted"/>
<protein>
    <submittedName>
        <fullName evidence="1">Uncharacterized protein</fullName>
    </submittedName>
</protein>
<dbReference type="HOGENOM" id="CLU_2315594_0_0_3"/>
<evidence type="ECO:0000313" key="2">
    <source>
        <dbReference type="Proteomes" id="UP000008204"/>
    </source>
</evidence>
<organism evidence="1 2">
    <name type="scientific">Rippkaea orientalis (strain PCC 8801 / RF-1)</name>
    <name type="common">Cyanothece sp. (strain PCC 8801)</name>
    <dbReference type="NCBI Taxonomy" id="41431"/>
    <lineage>
        <taxon>Bacteria</taxon>
        <taxon>Bacillati</taxon>
        <taxon>Cyanobacteriota</taxon>
        <taxon>Cyanophyceae</taxon>
        <taxon>Oscillatoriophycideae</taxon>
        <taxon>Chroococcales</taxon>
        <taxon>Aphanothecaceae</taxon>
        <taxon>Rippkaea</taxon>
        <taxon>Rippkaea orientalis</taxon>
    </lineage>
</organism>
<evidence type="ECO:0000313" key="1">
    <source>
        <dbReference type="EMBL" id="ACK64752.1"/>
    </source>
</evidence>
<dbReference type="EMBL" id="CP001287">
    <property type="protein sequence ID" value="ACK64752.1"/>
    <property type="molecule type" value="Genomic_DNA"/>
</dbReference>
<dbReference type="RefSeq" id="WP_012594028.1">
    <property type="nucleotide sequence ID" value="NC_011726.1"/>
</dbReference>
<gene>
    <name evidence="1" type="ordered locus">PCC8801_0667</name>
</gene>
<dbReference type="STRING" id="41431.PCC8801_0667"/>
<reference evidence="2" key="1">
    <citation type="journal article" date="2011" name="MBio">
        <title>Novel metabolic attributes of the genus Cyanothece, comprising a group of unicellular nitrogen-fixing Cyanobacteria.</title>
        <authorList>
            <person name="Bandyopadhyay A."/>
            <person name="Elvitigala T."/>
            <person name="Welsh E."/>
            <person name="Stockel J."/>
            <person name="Liberton M."/>
            <person name="Min H."/>
            <person name="Sherman L.A."/>
            <person name="Pakrasi H.B."/>
        </authorList>
    </citation>
    <scope>NUCLEOTIDE SEQUENCE [LARGE SCALE GENOMIC DNA]</scope>
    <source>
        <strain evidence="2">PCC 8801</strain>
    </source>
</reference>
<dbReference type="AlphaFoldDB" id="B7JXJ5"/>